<dbReference type="CDD" id="cd00093">
    <property type="entry name" value="HTH_XRE"/>
    <property type="match status" value="1"/>
</dbReference>
<reference evidence="4" key="1">
    <citation type="submission" date="2017-11" db="EMBL/GenBank/DDBJ databases">
        <title>The draft genome sequence of Chromatocurvus sp. F02.</title>
        <authorList>
            <person name="Du Z.-J."/>
            <person name="Chang Y.-Q."/>
        </authorList>
    </citation>
    <scope>NUCLEOTIDE SEQUENCE [LARGE SCALE GENOMIC DNA]</scope>
    <source>
        <strain evidence="4">F02</strain>
    </source>
</reference>
<dbReference type="Proteomes" id="UP000234845">
    <property type="component" value="Unassembled WGS sequence"/>
</dbReference>
<name>A0A2N5Y1A6_9GAMM</name>
<comment type="caution">
    <text evidence="3">The sequence shown here is derived from an EMBL/GenBank/DDBJ whole genome shotgun (WGS) entry which is preliminary data.</text>
</comment>
<keyword evidence="4" id="KW-1185">Reference proteome</keyword>
<sequence length="132" mass="14469">MSGYRQAITDIDVSSGTSVRILRELHEMSQHDLAVATGIPQSTISSIENDRVCLGGRRARVLARILRCHVSMLVFQGGRAQQVPVAQPATATDAVLPHSGSRRARDPAHAPVERNVKRERACDRRSDIPIQP</sequence>
<proteinExistence type="predicted"/>
<dbReference type="Gene3D" id="1.10.260.40">
    <property type="entry name" value="lambda repressor-like DNA-binding domains"/>
    <property type="match status" value="1"/>
</dbReference>
<evidence type="ECO:0000259" key="2">
    <source>
        <dbReference type="PROSITE" id="PS50943"/>
    </source>
</evidence>
<evidence type="ECO:0000256" key="1">
    <source>
        <dbReference type="SAM" id="MobiDB-lite"/>
    </source>
</evidence>
<feature type="domain" description="HTH cro/C1-type" evidence="2">
    <location>
        <begin position="19"/>
        <end position="73"/>
    </location>
</feature>
<accession>A0A2N5Y1A6</accession>
<dbReference type="OrthoDB" id="9798961at2"/>
<dbReference type="InterPro" id="IPR001387">
    <property type="entry name" value="Cro/C1-type_HTH"/>
</dbReference>
<dbReference type="RefSeq" id="WP_101521430.1">
    <property type="nucleotide sequence ID" value="NZ_PKLZ01000008.1"/>
</dbReference>
<dbReference type="PROSITE" id="PS50943">
    <property type="entry name" value="HTH_CROC1"/>
    <property type="match status" value="1"/>
</dbReference>
<dbReference type="EMBL" id="PKLZ01000008">
    <property type="protein sequence ID" value="PLW82177.1"/>
    <property type="molecule type" value="Genomic_DNA"/>
</dbReference>
<dbReference type="Pfam" id="PF01381">
    <property type="entry name" value="HTH_3"/>
    <property type="match status" value="1"/>
</dbReference>
<feature type="compositionally biased region" description="Basic and acidic residues" evidence="1">
    <location>
        <begin position="103"/>
        <end position="132"/>
    </location>
</feature>
<gene>
    <name evidence="3" type="ORF">CWI75_10335</name>
</gene>
<dbReference type="AlphaFoldDB" id="A0A2N5Y1A6"/>
<dbReference type="InterPro" id="IPR010982">
    <property type="entry name" value="Lambda_DNA-bd_dom_sf"/>
</dbReference>
<dbReference type="SMART" id="SM00530">
    <property type="entry name" value="HTH_XRE"/>
    <property type="match status" value="1"/>
</dbReference>
<evidence type="ECO:0000313" key="3">
    <source>
        <dbReference type="EMBL" id="PLW82177.1"/>
    </source>
</evidence>
<evidence type="ECO:0000313" key="4">
    <source>
        <dbReference type="Proteomes" id="UP000234845"/>
    </source>
</evidence>
<dbReference type="SUPFAM" id="SSF47413">
    <property type="entry name" value="lambda repressor-like DNA-binding domains"/>
    <property type="match status" value="1"/>
</dbReference>
<protein>
    <recommendedName>
        <fullName evidence="2">HTH cro/C1-type domain-containing protein</fullName>
    </recommendedName>
</protein>
<feature type="compositionally biased region" description="Low complexity" evidence="1">
    <location>
        <begin position="82"/>
        <end position="92"/>
    </location>
</feature>
<dbReference type="GO" id="GO:0003677">
    <property type="term" value="F:DNA binding"/>
    <property type="evidence" value="ECO:0007669"/>
    <property type="project" value="InterPro"/>
</dbReference>
<organism evidence="3 4">
    <name type="scientific">Kineobactrum sediminis</name>
    <dbReference type="NCBI Taxonomy" id="1905677"/>
    <lineage>
        <taxon>Bacteria</taxon>
        <taxon>Pseudomonadati</taxon>
        <taxon>Pseudomonadota</taxon>
        <taxon>Gammaproteobacteria</taxon>
        <taxon>Cellvibrionales</taxon>
        <taxon>Halieaceae</taxon>
        <taxon>Kineobactrum</taxon>
    </lineage>
</organism>
<feature type="region of interest" description="Disordered" evidence="1">
    <location>
        <begin position="82"/>
        <end position="132"/>
    </location>
</feature>